<reference evidence="2" key="1">
    <citation type="journal article" date="2023" name="Access Microbiol">
        <title>De-novo genome assembly for Akanthomyces muscarius, a biocontrol agent of insect agricultural pests.</title>
        <authorList>
            <person name="Erdos Z."/>
            <person name="Studholme D.J."/>
            <person name="Raymond B."/>
            <person name="Sharma M."/>
        </authorList>
    </citation>
    <scope>NUCLEOTIDE SEQUENCE</scope>
    <source>
        <strain evidence="2">Ve6</strain>
    </source>
</reference>
<dbReference type="GeneID" id="80896582"/>
<organism evidence="2 3">
    <name type="scientific">Akanthomyces muscarius</name>
    <name type="common">Entomopathogenic fungus</name>
    <name type="synonym">Lecanicillium muscarium</name>
    <dbReference type="NCBI Taxonomy" id="2231603"/>
    <lineage>
        <taxon>Eukaryota</taxon>
        <taxon>Fungi</taxon>
        <taxon>Dikarya</taxon>
        <taxon>Ascomycota</taxon>
        <taxon>Pezizomycotina</taxon>
        <taxon>Sordariomycetes</taxon>
        <taxon>Hypocreomycetidae</taxon>
        <taxon>Hypocreales</taxon>
        <taxon>Cordycipitaceae</taxon>
        <taxon>Akanthomyces</taxon>
    </lineage>
</organism>
<dbReference type="EMBL" id="JAJHUN010000008">
    <property type="protein sequence ID" value="KAJ4152905.1"/>
    <property type="molecule type" value="Genomic_DNA"/>
</dbReference>
<keyword evidence="3" id="KW-1185">Reference proteome</keyword>
<feature type="compositionally biased region" description="Polar residues" evidence="1">
    <location>
        <begin position="91"/>
        <end position="112"/>
    </location>
</feature>
<protein>
    <submittedName>
        <fullName evidence="2">Uncharacterized protein</fullName>
    </submittedName>
</protein>
<proteinExistence type="predicted"/>
<gene>
    <name evidence="2" type="ORF">LMH87_009423</name>
</gene>
<dbReference type="Proteomes" id="UP001144673">
    <property type="component" value="Chromosome 5"/>
</dbReference>
<sequence length="164" mass="18082">MKACGGLLLVTVPFSIKNFYACTQNLQLVIHGRRLDCFPPALHFIPFRQSTSRNEQHDGPPRRGTFFLRPLPSFQALSPRLKLSKHRNKSSKGSMATASSVTMNTTSLNSGPKRSRYLRSTRSADDDCALLVHVKVTAPSYLLSSTLCQSVELDSTISTSIISP</sequence>
<evidence type="ECO:0000256" key="1">
    <source>
        <dbReference type="SAM" id="MobiDB-lite"/>
    </source>
</evidence>
<feature type="region of interest" description="Disordered" evidence="1">
    <location>
        <begin position="85"/>
        <end position="115"/>
    </location>
</feature>
<evidence type="ECO:0000313" key="2">
    <source>
        <dbReference type="EMBL" id="KAJ4152905.1"/>
    </source>
</evidence>
<name>A0A9W8ULV7_AKAMU</name>
<dbReference type="KEGG" id="amus:LMH87_009423"/>
<accession>A0A9W8ULV7</accession>
<evidence type="ECO:0000313" key="3">
    <source>
        <dbReference type="Proteomes" id="UP001144673"/>
    </source>
</evidence>
<dbReference type="AlphaFoldDB" id="A0A9W8ULV7"/>
<dbReference type="RefSeq" id="XP_056053563.1">
    <property type="nucleotide sequence ID" value="XM_056196415.1"/>
</dbReference>
<comment type="caution">
    <text evidence="2">The sequence shown here is derived from an EMBL/GenBank/DDBJ whole genome shotgun (WGS) entry which is preliminary data.</text>
</comment>